<dbReference type="Proteomes" id="UP000288725">
    <property type="component" value="Chromosome 3"/>
</dbReference>
<feature type="region of interest" description="Disordered" evidence="2">
    <location>
        <begin position="326"/>
        <end position="420"/>
    </location>
</feature>
<feature type="compositionally biased region" description="Polar residues" evidence="2">
    <location>
        <begin position="152"/>
        <end position="195"/>
    </location>
</feature>
<gene>
    <name evidence="4" type="ORF">VDGE_03854</name>
</gene>
<feature type="region of interest" description="Disordered" evidence="2">
    <location>
        <begin position="219"/>
        <end position="270"/>
    </location>
</feature>
<dbReference type="InterPro" id="IPR057218">
    <property type="entry name" value="DUF7896"/>
</dbReference>
<name>A0A444S0P8_VERDA</name>
<feature type="region of interest" description="Disordered" evidence="2">
    <location>
        <begin position="73"/>
        <end position="196"/>
    </location>
</feature>
<evidence type="ECO:0000313" key="4">
    <source>
        <dbReference type="EMBL" id="RXG46986.1"/>
    </source>
</evidence>
<organism evidence="4 5">
    <name type="scientific">Verticillium dahliae</name>
    <name type="common">Verticillium wilt</name>
    <dbReference type="NCBI Taxonomy" id="27337"/>
    <lineage>
        <taxon>Eukaryota</taxon>
        <taxon>Fungi</taxon>
        <taxon>Dikarya</taxon>
        <taxon>Ascomycota</taxon>
        <taxon>Pezizomycotina</taxon>
        <taxon>Sordariomycetes</taxon>
        <taxon>Hypocreomycetidae</taxon>
        <taxon>Glomerellales</taxon>
        <taxon>Plectosphaerellaceae</taxon>
        <taxon>Verticillium</taxon>
    </lineage>
</organism>
<feature type="compositionally biased region" description="Low complexity" evidence="2">
    <location>
        <begin position="244"/>
        <end position="257"/>
    </location>
</feature>
<keyword evidence="1" id="KW-0175">Coiled coil</keyword>
<feature type="region of interest" description="Disordered" evidence="2">
    <location>
        <begin position="505"/>
        <end position="530"/>
    </location>
</feature>
<feature type="region of interest" description="Disordered" evidence="2">
    <location>
        <begin position="909"/>
        <end position="929"/>
    </location>
</feature>
<evidence type="ECO:0000256" key="1">
    <source>
        <dbReference type="SAM" id="Coils"/>
    </source>
</evidence>
<feature type="compositionally biased region" description="Basic and acidic residues" evidence="2">
    <location>
        <begin position="513"/>
        <end position="522"/>
    </location>
</feature>
<evidence type="ECO:0000313" key="5">
    <source>
        <dbReference type="Proteomes" id="UP000288725"/>
    </source>
</evidence>
<reference evidence="4 5" key="1">
    <citation type="submission" date="2018-12" db="EMBL/GenBank/DDBJ databases">
        <title>Genome of Verticillium dahliae isolate Getta Getta.</title>
        <authorList>
            <person name="Gardiner D.M."/>
        </authorList>
    </citation>
    <scope>NUCLEOTIDE SEQUENCE [LARGE SCALE GENOMIC DNA]</scope>
    <source>
        <strain evidence="4 5">Getta Getta</strain>
    </source>
</reference>
<feature type="coiled-coil region" evidence="1">
    <location>
        <begin position="1"/>
        <end position="35"/>
    </location>
</feature>
<feature type="compositionally biased region" description="Low complexity" evidence="2">
    <location>
        <begin position="356"/>
        <end position="365"/>
    </location>
</feature>
<dbReference type="EMBL" id="RSDZ01000041">
    <property type="protein sequence ID" value="RXG46986.1"/>
    <property type="molecule type" value="Genomic_DNA"/>
</dbReference>
<accession>A0A444S0P8</accession>
<dbReference type="PANTHER" id="PTHR42031:SF1">
    <property type="entry name" value="KEY LIME PATHOGENICITY PROTEIN"/>
    <property type="match status" value="1"/>
</dbReference>
<feature type="compositionally biased region" description="Low complexity" evidence="2">
    <location>
        <begin position="116"/>
        <end position="142"/>
    </location>
</feature>
<protein>
    <recommendedName>
        <fullName evidence="3">DUF7896 domain-containing protein</fullName>
    </recommendedName>
</protein>
<evidence type="ECO:0000259" key="3">
    <source>
        <dbReference type="Pfam" id="PF25438"/>
    </source>
</evidence>
<sequence>MNQQFNNLDELQRQLQEREREVHALKAQLHLASQNHTQSSFASQQSHYPVEHSDFPVDFVNVPRNVPAQQYAVRSVGKVQRSKSTMGHAPSSMSSGRPMDQSGERQHPVKRPRVMSQQYTPSPSMTTSMSRSGSSQSSRNMPFIAAGPIAPLQSSTTAHTPHSGFSQARDGSSSNYGFATSLQRSNTTQRRSFLQSVEEHSSLDGVGIHPLAYLEAHETTDAVASSNPRPPPAQNYALSHSNRDSSSSLMMSACPSMTSGPSAAESAALTRDNSSFDNSLVGAFDMARLDSTHSQQTDLSLDQDFYVSFQDDTCDKSGDPMSYLGEGFLDPSSQDYSTSAHSEQFLSQESIGMERSNSSTSTQSSVERRAREARRRHNQNATRLLAAKPQAVVKSSPAQASKKDGKVAMTKSGPYTRPKHPKVKCTMCDDNPQGFRGEHELKRHVEAKHAGVVKKFICRDPALAGISTAVQALHPLSQCKQCNAKKQYGAYYNAAAHLRRTHFKPKVARGKKARGDDEEKRGGSGGGDWPPMTELKAWFEEVYVHSSETNDADEDEDDNDAANTAMTAMDMTYPIIGNKLPQEPDFSGYSMGPELSLDTMSPDQAALISPATFEFSPFTTLSPVGMIPSDATFLAMNALTQVGFLHRDLDLMRPRLIKTASTSPHQNSFDHASHKTRITQDTHWHHNSMMAIPQRDPDTPPPTPRPTPAHIPHIHAVPPRPRLHAATSTTTTSFALPPPTYSSLAELSLAASILLPRSLPPSVTVPVLPPALRRLSRRPSARLVWAALFADGPARAAARLVLAILTNHVRRMLAPSLGAWVCATPLAALKLAVGSPHLFLDAQLVLASAPAAWGAVAQKGAVDVLGGAAARMMVEADAKSASGTAREVAVVGVLVWALAAADVTGDITSRGSNTNSSKDHTAGQIDEDT</sequence>
<proteinExistence type="predicted"/>
<dbReference type="AlphaFoldDB" id="A0A444S0P8"/>
<dbReference type="PANTHER" id="PTHR42031">
    <property type="entry name" value="KEY LIME PATHOGENICITY PROTEIN"/>
    <property type="match status" value="1"/>
</dbReference>
<comment type="caution">
    <text evidence="4">The sequence shown here is derived from an EMBL/GenBank/DDBJ whole genome shotgun (WGS) entry which is preliminary data.</text>
</comment>
<feature type="domain" description="DUF7896" evidence="3">
    <location>
        <begin position="453"/>
        <end position="542"/>
    </location>
</feature>
<dbReference type="Pfam" id="PF25438">
    <property type="entry name" value="DUF7896"/>
    <property type="match status" value="1"/>
</dbReference>
<feature type="compositionally biased region" description="Polar residues" evidence="2">
    <location>
        <begin position="331"/>
        <end position="350"/>
    </location>
</feature>
<evidence type="ECO:0000256" key="2">
    <source>
        <dbReference type="SAM" id="MobiDB-lite"/>
    </source>
</evidence>